<dbReference type="GO" id="GO:0032545">
    <property type="term" value="C:CURI complex"/>
    <property type="evidence" value="ECO:0007669"/>
    <property type="project" value="TreeGrafter"/>
</dbReference>
<dbReference type="GO" id="GO:0034456">
    <property type="term" value="C:UTP-C complex"/>
    <property type="evidence" value="ECO:0007669"/>
    <property type="project" value="TreeGrafter"/>
</dbReference>
<evidence type="ECO:0000259" key="10">
    <source>
        <dbReference type="Pfam" id="PF17405"/>
    </source>
</evidence>
<gene>
    <name evidence="12" type="ORF">DRE_06331</name>
</gene>
<evidence type="ECO:0000313" key="13">
    <source>
        <dbReference type="Proteomes" id="UP000024837"/>
    </source>
</evidence>
<sequence length="1017" mass="114175">MALPAIPDHLGGSRRVVRDFINHQRHNRKAVRMAIELAESVKSALSAAESLSFSSLREATSALQGRGISLPFETEHVAFLEDQNITLLPPRDIEIGAGLNHGFLPRVKNEAHSVDLIIGIPSSIFHPKDYLEFRYFWKRALYLTYIASLLMDQPVGGSCRFSPQDGDELRPVLLMGYSSGIMLQVNCVIRIIPAISPDLFPVNKISPTTCWACRSIGAATPQYNASILADVNHFTNAEKQKSLTLAHKGFEGGLVLGNAWLRQGNYSSHLLDGGFGAHEWALLQSYLIESDITSKTSQSTSDPFELFKSVLRFIANIDSSTMATSEAGYPFCLPSYILSNTAYAALFKMSRWSYLALKHDATTALSLAQPEATIDSQFRNIFADTSSQGHRDVDLIASFPIKFESVSSKLSENWMAQWNVESTTLNYCHDIFFKGLSNRYKKMTLLITKHPPGDVFYQLHTNNRKIGGLYEVSVFVTLDEHTSKCDTDYGPALDDPEGGARFRDFWQEKSELRKFKDGRILETVRWEKHPSPVEQIFTFLYQKIAGPLQGKAFIRIHGPEFERLLDSGHGGGSTNLFDAAINEFSSITAMMHQIKDFPLSFRGIRTISPELCSTSVMPPLARLSYIGRPGYKPEKNNHSGLPLEAEIEFEGSSSWPIDPEQQRRSEFGLLVKLGDELRKNGSIAWVQVGMENFGGHHSRKETRGFLDILTLSHYYFKFRLKRLRASAEVVTAPSSGKIGDAWHGFISSHDSERPHRHRDMVARKSNQHPYLRPVIRLVKKWFQSHLLASFFNEEILELFGVVGFKSCSPHTIPGSAFRGFERSIGELSQWDWRKRPLQIEISRSFADDERANILTDFESRCLNSAKSDEVTLLVVVASAVGTIDWVNLSVPCLVATRMTQLAKEARILLPDPLAFANKLFVPNLKIFNFVLVLLPSATPGSLCQYTNYSVSRRNAIDATLYTLFYEELQGKMFSCFLRLVIEYLGVFGSRHKHTAKGQSRAKNQSSTGQGYTKASNK</sequence>
<dbReference type="Pfam" id="PF17406">
    <property type="entry name" value="Nrap_D5"/>
    <property type="match status" value="1"/>
</dbReference>
<evidence type="ECO:0000259" key="11">
    <source>
        <dbReference type="Pfam" id="PF17406"/>
    </source>
</evidence>
<dbReference type="InterPro" id="IPR035367">
    <property type="entry name" value="Nrap_D2"/>
</dbReference>
<evidence type="ECO:0000256" key="3">
    <source>
        <dbReference type="ARBA" id="ARBA00022884"/>
    </source>
</evidence>
<protein>
    <recommendedName>
        <fullName evidence="5">U3 small nucleolar RNA-associated protein 22</fullName>
    </recommendedName>
</protein>
<dbReference type="EMBL" id="KI966432">
    <property type="protein sequence ID" value="EWC45051.1"/>
    <property type="molecule type" value="Genomic_DNA"/>
</dbReference>
<dbReference type="Gene3D" id="1.10.1410.10">
    <property type="match status" value="1"/>
</dbReference>
<proteinExistence type="inferred from homology"/>
<evidence type="ECO:0000256" key="5">
    <source>
        <dbReference type="RuleBase" id="RU364032"/>
    </source>
</evidence>
<organism evidence="12 13">
    <name type="scientific">Drechslerella stenobrocha 248</name>
    <dbReference type="NCBI Taxonomy" id="1043628"/>
    <lineage>
        <taxon>Eukaryota</taxon>
        <taxon>Fungi</taxon>
        <taxon>Dikarya</taxon>
        <taxon>Ascomycota</taxon>
        <taxon>Pezizomycotina</taxon>
        <taxon>Orbiliomycetes</taxon>
        <taxon>Orbiliales</taxon>
        <taxon>Orbiliaceae</taxon>
        <taxon>Drechslerella</taxon>
    </lineage>
</organism>
<dbReference type="AlphaFoldDB" id="W7HM35"/>
<dbReference type="GO" id="GO:0003723">
    <property type="term" value="F:RNA binding"/>
    <property type="evidence" value="ECO:0007669"/>
    <property type="project" value="UniProtKB-KW"/>
</dbReference>
<evidence type="ECO:0000259" key="7">
    <source>
        <dbReference type="Pfam" id="PF03813"/>
    </source>
</evidence>
<feature type="domain" description="Nrap protein" evidence="10">
    <location>
        <begin position="561"/>
        <end position="720"/>
    </location>
</feature>
<feature type="domain" description="Nrap protein" evidence="11">
    <location>
        <begin position="768"/>
        <end position="909"/>
    </location>
</feature>
<dbReference type="GO" id="GO:0032040">
    <property type="term" value="C:small-subunit processome"/>
    <property type="evidence" value="ECO:0007669"/>
    <property type="project" value="TreeGrafter"/>
</dbReference>
<feature type="domain" description="Nrap protein" evidence="7">
    <location>
        <begin position="114"/>
        <end position="238"/>
    </location>
</feature>
<feature type="domain" description="Nrap protein" evidence="8">
    <location>
        <begin position="250"/>
        <end position="382"/>
    </location>
</feature>
<evidence type="ECO:0000259" key="8">
    <source>
        <dbReference type="Pfam" id="PF17403"/>
    </source>
</evidence>
<evidence type="ECO:0000256" key="6">
    <source>
        <dbReference type="SAM" id="MobiDB-lite"/>
    </source>
</evidence>
<dbReference type="Pfam" id="PF17403">
    <property type="entry name" value="Nrap_D2"/>
    <property type="match status" value="1"/>
</dbReference>
<dbReference type="Pfam" id="PF17404">
    <property type="entry name" value="Nrap_D3"/>
    <property type="match status" value="1"/>
</dbReference>
<reference evidence="12 13" key="1">
    <citation type="submission" date="2013-05" db="EMBL/GenBank/DDBJ databases">
        <title>Drechslerella stenobrocha genome reveals carnivorous origination and mechanical trapping mechanism of predatory fungi.</title>
        <authorList>
            <person name="Liu X."/>
            <person name="Zhang W."/>
            <person name="Liu K."/>
        </authorList>
    </citation>
    <scope>NUCLEOTIDE SEQUENCE [LARGE SCALE GENOMIC DNA]</scope>
    <source>
        <strain evidence="12 13">248</strain>
    </source>
</reference>
<keyword evidence="5" id="KW-0698">rRNA processing</keyword>
<comment type="subcellular location">
    <subcellularLocation>
        <location evidence="1 5">Nucleus</location>
        <location evidence="1 5">Nucleolus</location>
    </subcellularLocation>
</comment>
<name>W7HM35_9PEZI</name>
<dbReference type="InterPro" id="IPR005554">
    <property type="entry name" value="NOL6/Upt22"/>
</dbReference>
<dbReference type="Proteomes" id="UP000024837">
    <property type="component" value="Unassembled WGS sequence"/>
</dbReference>
<dbReference type="Pfam" id="PF17405">
    <property type="entry name" value="Nrap_D4"/>
    <property type="match status" value="1"/>
</dbReference>
<evidence type="ECO:0000256" key="1">
    <source>
        <dbReference type="ARBA" id="ARBA00004604"/>
    </source>
</evidence>
<feature type="region of interest" description="Disordered" evidence="6">
    <location>
        <begin position="995"/>
        <end position="1017"/>
    </location>
</feature>
<feature type="domain" description="Nrap protein" evidence="9">
    <location>
        <begin position="393"/>
        <end position="540"/>
    </location>
</feature>
<evidence type="ECO:0000259" key="9">
    <source>
        <dbReference type="Pfam" id="PF17404"/>
    </source>
</evidence>
<keyword evidence="4 5" id="KW-0539">Nucleus</keyword>
<keyword evidence="5" id="KW-0687">Ribonucleoprotein</keyword>
<evidence type="ECO:0000256" key="4">
    <source>
        <dbReference type="ARBA" id="ARBA00023242"/>
    </source>
</evidence>
<feature type="compositionally biased region" description="Polar residues" evidence="6">
    <location>
        <begin position="996"/>
        <end position="1017"/>
    </location>
</feature>
<dbReference type="InterPro" id="IPR035369">
    <property type="entry name" value="Nrap_D4"/>
</dbReference>
<dbReference type="GO" id="GO:0006364">
    <property type="term" value="P:rRNA processing"/>
    <property type="evidence" value="ECO:0007669"/>
    <property type="project" value="UniProtKB-KW"/>
</dbReference>
<keyword evidence="3 5" id="KW-0694">RNA-binding</keyword>
<dbReference type="Pfam" id="PF03813">
    <property type="entry name" value="Nrap"/>
    <property type="match status" value="1"/>
</dbReference>
<dbReference type="InterPro" id="IPR035370">
    <property type="entry name" value="Nrap_D5"/>
</dbReference>
<evidence type="ECO:0000313" key="12">
    <source>
        <dbReference type="EMBL" id="EWC45051.1"/>
    </source>
</evidence>
<dbReference type="HOGENOM" id="CLU_003502_1_0_1"/>
<dbReference type="OrthoDB" id="10251401at2759"/>
<dbReference type="GO" id="GO:0006409">
    <property type="term" value="P:tRNA export from nucleus"/>
    <property type="evidence" value="ECO:0007669"/>
    <property type="project" value="TreeGrafter"/>
</dbReference>
<dbReference type="InterPro" id="IPR035368">
    <property type="entry name" value="Nrap_D3"/>
</dbReference>
<keyword evidence="13" id="KW-1185">Reference proteome</keyword>
<accession>W7HM35</accession>
<keyword evidence="5" id="KW-0690">Ribosome biogenesis</keyword>
<comment type="similarity">
    <text evidence="2 5">Belongs to the NRAP family.</text>
</comment>
<evidence type="ECO:0000256" key="2">
    <source>
        <dbReference type="ARBA" id="ARBA00006674"/>
    </source>
</evidence>
<dbReference type="InterPro" id="IPR035082">
    <property type="entry name" value="Nrap_D1"/>
</dbReference>
<dbReference type="PANTHER" id="PTHR17972:SF0">
    <property type="entry name" value="NUCLEOLAR PROTEIN 6"/>
    <property type="match status" value="1"/>
</dbReference>
<dbReference type="PANTHER" id="PTHR17972">
    <property type="entry name" value="NUCLEOLAR RNA-ASSOCIATED PROTEIN"/>
    <property type="match status" value="1"/>
</dbReference>